<sequence>MYPVLIVEDEAAIADLIEDTLARLDYPCVKAFDGEEAATCIEEQTFDLILLDVMLPGIDGFALMDYIRPTGTPVIFLTARSSVEDLVRGLKAGAYDYILKPFAPEELLARVDGLMRHMGKRSRSLTVWGVEIHPDLRTASRDGKPIGLTPREFDLLMMLVTNRGMVLYRDTLFERVWGLDSEASTRTLDIHISRLRKKLGWEHQLRSVPKVGYLLEAER</sequence>
<dbReference type="RefSeq" id="WP_193501309.1">
    <property type="nucleotide sequence ID" value="NZ_JADCKC010000002.1"/>
</dbReference>
<evidence type="ECO:0000256" key="2">
    <source>
        <dbReference type="ARBA" id="ARBA00022553"/>
    </source>
</evidence>
<dbReference type="InterPro" id="IPR001867">
    <property type="entry name" value="OmpR/PhoB-type_DNA-bd"/>
</dbReference>
<evidence type="ECO:0000256" key="8">
    <source>
        <dbReference type="PROSITE-ProRule" id="PRU00169"/>
    </source>
</evidence>
<organism evidence="12 13">
    <name type="scientific">Gemmiger gallinarum</name>
    <dbReference type="NCBI Taxonomy" id="2779354"/>
    <lineage>
        <taxon>Bacteria</taxon>
        <taxon>Bacillati</taxon>
        <taxon>Bacillota</taxon>
        <taxon>Clostridia</taxon>
        <taxon>Eubacteriales</taxon>
        <taxon>Gemmiger</taxon>
    </lineage>
</organism>
<comment type="function">
    <text evidence="7">May play the central regulatory role in sporulation. It may be an element of the effector pathway responsible for the activation of sporulation genes in response to nutritional stress. Spo0A may act in concert with spo0H (a sigma factor) to control the expression of some genes that are critical to the sporulation process.</text>
</comment>
<evidence type="ECO:0000256" key="5">
    <source>
        <dbReference type="ARBA" id="ARBA00023125"/>
    </source>
</evidence>
<accession>A0ABR9R3L0</accession>
<dbReference type="SMART" id="SM00862">
    <property type="entry name" value="Trans_reg_C"/>
    <property type="match status" value="1"/>
</dbReference>
<dbReference type="InterPro" id="IPR039420">
    <property type="entry name" value="WalR-like"/>
</dbReference>
<comment type="caution">
    <text evidence="12">The sequence shown here is derived from an EMBL/GenBank/DDBJ whole genome shotgun (WGS) entry which is preliminary data.</text>
</comment>
<feature type="domain" description="OmpR/PhoB-type" evidence="11">
    <location>
        <begin position="122"/>
        <end position="217"/>
    </location>
</feature>
<dbReference type="InterPro" id="IPR001789">
    <property type="entry name" value="Sig_transdc_resp-reg_receiver"/>
</dbReference>
<evidence type="ECO:0000256" key="9">
    <source>
        <dbReference type="PROSITE-ProRule" id="PRU01091"/>
    </source>
</evidence>
<protein>
    <recommendedName>
        <fullName evidence="1">Stage 0 sporulation protein A homolog</fullName>
    </recommendedName>
</protein>
<proteinExistence type="predicted"/>
<dbReference type="InterPro" id="IPR011006">
    <property type="entry name" value="CheY-like_superfamily"/>
</dbReference>
<keyword evidence="5 9" id="KW-0238">DNA-binding</keyword>
<keyword evidence="3" id="KW-0902">Two-component regulatory system</keyword>
<dbReference type="SUPFAM" id="SSF52172">
    <property type="entry name" value="CheY-like"/>
    <property type="match status" value="1"/>
</dbReference>
<name>A0ABR9R3L0_9FIRM</name>
<dbReference type="Proteomes" id="UP000768567">
    <property type="component" value="Unassembled WGS sequence"/>
</dbReference>
<evidence type="ECO:0000259" key="10">
    <source>
        <dbReference type="PROSITE" id="PS50110"/>
    </source>
</evidence>
<dbReference type="Gene3D" id="3.40.50.2300">
    <property type="match status" value="1"/>
</dbReference>
<evidence type="ECO:0000256" key="3">
    <source>
        <dbReference type="ARBA" id="ARBA00023012"/>
    </source>
</evidence>
<dbReference type="EMBL" id="JADCKC010000002">
    <property type="protein sequence ID" value="MBE5037739.1"/>
    <property type="molecule type" value="Genomic_DNA"/>
</dbReference>
<evidence type="ECO:0000256" key="4">
    <source>
        <dbReference type="ARBA" id="ARBA00023015"/>
    </source>
</evidence>
<dbReference type="CDD" id="cd17574">
    <property type="entry name" value="REC_OmpR"/>
    <property type="match status" value="1"/>
</dbReference>
<evidence type="ECO:0000256" key="1">
    <source>
        <dbReference type="ARBA" id="ARBA00018672"/>
    </source>
</evidence>
<dbReference type="InterPro" id="IPR036388">
    <property type="entry name" value="WH-like_DNA-bd_sf"/>
</dbReference>
<keyword evidence="6" id="KW-0804">Transcription</keyword>
<dbReference type="SMART" id="SM00448">
    <property type="entry name" value="REC"/>
    <property type="match status" value="1"/>
</dbReference>
<keyword evidence="2 8" id="KW-0597">Phosphoprotein</keyword>
<gene>
    <name evidence="12" type="ORF">INF35_08075</name>
</gene>
<feature type="modified residue" description="4-aspartylphosphate" evidence="8">
    <location>
        <position position="52"/>
    </location>
</feature>
<keyword evidence="4" id="KW-0805">Transcription regulation</keyword>
<evidence type="ECO:0000313" key="13">
    <source>
        <dbReference type="Proteomes" id="UP000768567"/>
    </source>
</evidence>
<dbReference type="Gene3D" id="1.10.10.10">
    <property type="entry name" value="Winged helix-like DNA-binding domain superfamily/Winged helix DNA-binding domain"/>
    <property type="match status" value="1"/>
</dbReference>
<dbReference type="Pfam" id="PF00486">
    <property type="entry name" value="Trans_reg_C"/>
    <property type="match status" value="1"/>
</dbReference>
<dbReference type="PROSITE" id="PS50110">
    <property type="entry name" value="RESPONSE_REGULATORY"/>
    <property type="match status" value="1"/>
</dbReference>
<evidence type="ECO:0000313" key="12">
    <source>
        <dbReference type="EMBL" id="MBE5037739.1"/>
    </source>
</evidence>
<keyword evidence="13" id="KW-1185">Reference proteome</keyword>
<evidence type="ECO:0000256" key="6">
    <source>
        <dbReference type="ARBA" id="ARBA00023163"/>
    </source>
</evidence>
<dbReference type="CDD" id="cd00383">
    <property type="entry name" value="trans_reg_C"/>
    <property type="match status" value="1"/>
</dbReference>
<feature type="DNA-binding region" description="OmpR/PhoB-type" evidence="9">
    <location>
        <begin position="122"/>
        <end position="217"/>
    </location>
</feature>
<reference evidence="12 13" key="1">
    <citation type="submission" date="2020-10" db="EMBL/GenBank/DDBJ databases">
        <title>ChiBAC.</title>
        <authorList>
            <person name="Zenner C."/>
            <person name="Hitch T.C.A."/>
            <person name="Clavel T."/>
        </authorList>
    </citation>
    <scope>NUCLEOTIDE SEQUENCE [LARGE SCALE GENOMIC DNA]</scope>
    <source>
        <strain evidence="12 13">DSM 109015</strain>
    </source>
</reference>
<dbReference type="PANTHER" id="PTHR48111">
    <property type="entry name" value="REGULATOR OF RPOS"/>
    <property type="match status" value="1"/>
</dbReference>
<dbReference type="PROSITE" id="PS51755">
    <property type="entry name" value="OMPR_PHOB"/>
    <property type="match status" value="1"/>
</dbReference>
<dbReference type="Pfam" id="PF00072">
    <property type="entry name" value="Response_reg"/>
    <property type="match status" value="1"/>
</dbReference>
<dbReference type="Gene3D" id="6.10.250.690">
    <property type="match status" value="1"/>
</dbReference>
<evidence type="ECO:0000256" key="7">
    <source>
        <dbReference type="ARBA" id="ARBA00024867"/>
    </source>
</evidence>
<dbReference type="PANTHER" id="PTHR48111:SF1">
    <property type="entry name" value="TWO-COMPONENT RESPONSE REGULATOR ORR33"/>
    <property type="match status" value="1"/>
</dbReference>
<feature type="domain" description="Response regulatory" evidence="10">
    <location>
        <begin position="3"/>
        <end position="115"/>
    </location>
</feature>
<evidence type="ECO:0000259" key="11">
    <source>
        <dbReference type="PROSITE" id="PS51755"/>
    </source>
</evidence>